<dbReference type="Proteomes" id="UP000003959">
    <property type="component" value="Unassembled WGS sequence"/>
</dbReference>
<evidence type="ECO:0000313" key="1">
    <source>
        <dbReference type="EMBL" id="EGJ30629.1"/>
    </source>
</evidence>
<protein>
    <submittedName>
        <fullName evidence="1">Uncharacterized protein</fullName>
    </submittedName>
</protein>
<proteinExistence type="predicted"/>
<gene>
    <name evidence="1" type="ORF">LYNGBM3L_48540</name>
</gene>
<accession>F4XXR8</accession>
<sequence length="52" mass="5799">MFSLASGFGELDTRERTLIPKDSYYLGVLRKSKSRLGLKAVRVAWPKAKAEG</sequence>
<reference evidence="2" key="1">
    <citation type="journal article" date="2011" name="Proc. Natl. Acad. Sci. U.S.A.">
        <title>Genomic insights into the physiology and ecology of the marine filamentous cyanobacterium Lyngbya majuscula.</title>
        <authorList>
            <person name="Jones A.C."/>
            <person name="Monroe E.A."/>
            <person name="Podell S."/>
            <person name="Hess W.R."/>
            <person name="Klages S."/>
            <person name="Esquenazi E."/>
            <person name="Niessen S."/>
            <person name="Hoover H."/>
            <person name="Rothmann M."/>
            <person name="Lasken R.S."/>
            <person name="Yates J.R.III."/>
            <person name="Reinhardt R."/>
            <person name="Kube M."/>
            <person name="Burkart M.D."/>
            <person name="Allen E.E."/>
            <person name="Dorrestein P.C."/>
            <person name="Gerwick W.H."/>
            <person name="Gerwick L."/>
        </authorList>
    </citation>
    <scope>NUCLEOTIDE SEQUENCE [LARGE SCALE GENOMIC DNA]</scope>
    <source>
        <strain evidence="2">3L</strain>
    </source>
</reference>
<keyword evidence="2" id="KW-1185">Reference proteome</keyword>
<dbReference type="EMBL" id="GL890949">
    <property type="protein sequence ID" value="EGJ30629.1"/>
    <property type="molecule type" value="Genomic_DNA"/>
</dbReference>
<name>F4XXR8_9CYAN</name>
<organism evidence="1 2">
    <name type="scientific">Moorena producens 3L</name>
    <dbReference type="NCBI Taxonomy" id="489825"/>
    <lineage>
        <taxon>Bacteria</taxon>
        <taxon>Bacillati</taxon>
        <taxon>Cyanobacteriota</taxon>
        <taxon>Cyanophyceae</taxon>
        <taxon>Coleofasciculales</taxon>
        <taxon>Coleofasciculaceae</taxon>
        <taxon>Moorena</taxon>
    </lineage>
</organism>
<dbReference type="AlphaFoldDB" id="F4XXR8"/>
<dbReference type="HOGENOM" id="CLU_3081938_0_0_3"/>
<evidence type="ECO:0000313" key="2">
    <source>
        <dbReference type="Proteomes" id="UP000003959"/>
    </source>
</evidence>